<keyword evidence="2" id="KW-1185">Reference proteome</keyword>
<reference evidence="1 2" key="1">
    <citation type="journal article" date="2015" name="Genome Announc.">
        <title>Draft Genome Sequence of Cyanobacterium Hassallia byssoidea Strain VB512170, Isolated from Monuments in India.</title>
        <authorList>
            <person name="Singh D."/>
            <person name="Chandrababunaidu M.M."/>
            <person name="Panda A."/>
            <person name="Sen D."/>
            <person name="Bhattacharyya S."/>
            <person name="Adhikary S.P."/>
            <person name="Tripathy S."/>
        </authorList>
    </citation>
    <scope>NUCLEOTIDE SEQUENCE [LARGE SCALE GENOMIC DNA]</scope>
    <source>
        <strain evidence="1 2">VB512170</strain>
    </source>
</reference>
<proteinExistence type="predicted"/>
<evidence type="ECO:0000313" key="1">
    <source>
        <dbReference type="EMBL" id="NEU76518.1"/>
    </source>
</evidence>
<name>A0A846HHV0_9CYAN</name>
<dbReference type="Proteomes" id="UP000031549">
    <property type="component" value="Unassembled WGS sequence"/>
</dbReference>
<protein>
    <submittedName>
        <fullName evidence="1">Uncharacterized protein</fullName>
    </submittedName>
</protein>
<gene>
    <name evidence="1" type="ORF">PI95_029395</name>
</gene>
<dbReference type="RefSeq" id="WP_163519301.1">
    <property type="nucleotide sequence ID" value="NZ_JTCM02000115.1"/>
</dbReference>
<dbReference type="EMBL" id="JTCM02000115">
    <property type="protein sequence ID" value="NEU76518.1"/>
    <property type="molecule type" value="Genomic_DNA"/>
</dbReference>
<evidence type="ECO:0000313" key="2">
    <source>
        <dbReference type="Proteomes" id="UP000031549"/>
    </source>
</evidence>
<comment type="caution">
    <text evidence="1">The sequence shown here is derived from an EMBL/GenBank/DDBJ whole genome shotgun (WGS) entry which is preliminary data.</text>
</comment>
<sequence length="51" mass="5805">MLNEQREVVRIQAIERSLKLSGSLKPMIGNVAYYPPHISRAISPTIKVRWG</sequence>
<organism evidence="1 2">
    <name type="scientific">Hassallia byssoidea VB512170</name>
    <dbReference type="NCBI Taxonomy" id="1304833"/>
    <lineage>
        <taxon>Bacteria</taxon>
        <taxon>Bacillati</taxon>
        <taxon>Cyanobacteriota</taxon>
        <taxon>Cyanophyceae</taxon>
        <taxon>Nostocales</taxon>
        <taxon>Tolypothrichaceae</taxon>
        <taxon>Hassallia</taxon>
    </lineage>
</organism>
<dbReference type="AlphaFoldDB" id="A0A846HHV0"/>
<accession>A0A846HHV0</accession>